<evidence type="ECO:0000313" key="2">
    <source>
        <dbReference type="Proteomes" id="UP000054018"/>
    </source>
</evidence>
<dbReference type="AlphaFoldDB" id="A0A0C9YFV9"/>
<gene>
    <name evidence="1" type="ORF">PISMIDRAFT_687285</name>
</gene>
<dbReference type="Proteomes" id="UP000054018">
    <property type="component" value="Unassembled WGS sequence"/>
</dbReference>
<name>A0A0C9YFV9_9AGAM</name>
<dbReference type="EMBL" id="KN833891">
    <property type="protein sequence ID" value="KIK15441.1"/>
    <property type="molecule type" value="Genomic_DNA"/>
</dbReference>
<sequence>MATLGNRSDDDNEKRNSNVRTCAVCWYGMQCEMMNGGESQVRSIDGLGGRGIAGNETRPQACTSKDQTTLRLVAAQRYRRGAWWGLNRS</sequence>
<dbReference type="HOGENOM" id="CLU_2455574_0_0_1"/>
<protein>
    <submittedName>
        <fullName evidence="1">Uncharacterized protein</fullName>
    </submittedName>
</protein>
<evidence type="ECO:0000313" key="1">
    <source>
        <dbReference type="EMBL" id="KIK15441.1"/>
    </source>
</evidence>
<reference evidence="1 2" key="1">
    <citation type="submission" date="2014-04" db="EMBL/GenBank/DDBJ databases">
        <authorList>
            <consortium name="DOE Joint Genome Institute"/>
            <person name="Kuo A."/>
            <person name="Kohler A."/>
            <person name="Costa M.D."/>
            <person name="Nagy L.G."/>
            <person name="Floudas D."/>
            <person name="Copeland A."/>
            <person name="Barry K.W."/>
            <person name="Cichocki N."/>
            <person name="Veneault-Fourrey C."/>
            <person name="LaButti K."/>
            <person name="Lindquist E.A."/>
            <person name="Lipzen A."/>
            <person name="Lundell T."/>
            <person name="Morin E."/>
            <person name="Murat C."/>
            <person name="Sun H."/>
            <person name="Tunlid A."/>
            <person name="Henrissat B."/>
            <person name="Grigoriev I.V."/>
            <person name="Hibbett D.S."/>
            <person name="Martin F."/>
            <person name="Nordberg H.P."/>
            <person name="Cantor M.N."/>
            <person name="Hua S.X."/>
        </authorList>
    </citation>
    <scope>NUCLEOTIDE SEQUENCE [LARGE SCALE GENOMIC DNA]</scope>
    <source>
        <strain evidence="1 2">441</strain>
    </source>
</reference>
<accession>A0A0C9YFV9</accession>
<organism evidence="1 2">
    <name type="scientific">Pisolithus microcarpus 441</name>
    <dbReference type="NCBI Taxonomy" id="765257"/>
    <lineage>
        <taxon>Eukaryota</taxon>
        <taxon>Fungi</taxon>
        <taxon>Dikarya</taxon>
        <taxon>Basidiomycota</taxon>
        <taxon>Agaricomycotina</taxon>
        <taxon>Agaricomycetes</taxon>
        <taxon>Agaricomycetidae</taxon>
        <taxon>Boletales</taxon>
        <taxon>Sclerodermatineae</taxon>
        <taxon>Pisolithaceae</taxon>
        <taxon>Pisolithus</taxon>
    </lineage>
</organism>
<reference evidence="2" key="2">
    <citation type="submission" date="2015-01" db="EMBL/GenBank/DDBJ databases">
        <title>Evolutionary Origins and Diversification of the Mycorrhizal Mutualists.</title>
        <authorList>
            <consortium name="DOE Joint Genome Institute"/>
            <consortium name="Mycorrhizal Genomics Consortium"/>
            <person name="Kohler A."/>
            <person name="Kuo A."/>
            <person name="Nagy L.G."/>
            <person name="Floudas D."/>
            <person name="Copeland A."/>
            <person name="Barry K.W."/>
            <person name="Cichocki N."/>
            <person name="Veneault-Fourrey C."/>
            <person name="LaButti K."/>
            <person name="Lindquist E.A."/>
            <person name="Lipzen A."/>
            <person name="Lundell T."/>
            <person name="Morin E."/>
            <person name="Murat C."/>
            <person name="Riley R."/>
            <person name="Ohm R."/>
            <person name="Sun H."/>
            <person name="Tunlid A."/>
            <person name="Henrissat B."/>
            <person name="Grigoriev I.V."/>
            <person name="Hibbett D.S."/>
            <person name="Martin F."/>
        </authorList>
    </citation>
    <scope>NUCLEOTIDE SEQUENCE [LARGE SCALE GENOMIC DNA]</scope>
    <source>
        <strain evidence="2">441</strain>
    </source>
</reference>
<proteinExistence type="predicted"/>
<keyword evidence="2" id="KW-1185">Reference proteome</keyword>